<protein>
    <recommendedName>
        <fullName evidence="4">Right handed beta helix domain-containing protein</fullName>
    </recommendedName>
</protein>
<feature type="compositionally biased region" description="Gly residues" evidence="1">
    <location>
        <begin position="750"/>
        <end position="773"/>
    </location>
</feature>
<reference evidence="5 6" key="1">
    <citation type="submission" date="2018-05" db="EMBL/GenBank/DDBJ databases">
        <title>Streptomyces venezuelae.</title>
        <authorList>
            <person name="Kim W."/>
            <person name="Lee N."/>
            <person name="Cho B.-K."/>
        </authorList>
    </citation>
    <scope>NUCLEOTIDE SEQUENCE [LARGE SCALE GENOMIC DNA]</scope>
    <source>
        <strain evidence="5 6">ATCC 21782</strain>
    </source>
</reference>
<dbReference type="Gene3D" id="2.160.20.10">
    <property type="entry name" value="Single-stranded right-handed beta-helix, Pectin lyase-like"/>
    <property type="match status" value="1"/>
</dbReference>
<evidence type="ECO:0000256" key="2">
    <source>
        <dbReference type="SAM" id="Phobius"/>
    </source>
</evidence>
<feature type="transmembrane region" description="Helical" evidence="2">
    <location>
        <begin position="649"/>
        <end position="667"/>
    </location>
</feature>
<evidence type="ECO:0000313" key="5">
    <source>
        <dbReference type="EMBL" id="QES50868.1"/>
    </source>
</evidence>
<dbReference type="InterPro" id="IPR012334">
    <property type="entry name" value="Pectin_lyas_fold"/>
</dbReference>
<dbReference type="RefSeq" id="WP_150210616.1">
    <property type="nucleotide sequence ID" value="NZ_CP029190.1"/>
</dbReference>
<dbReference type="OrthoDB" id="5172916at2"/>
<feature type="compositionally biased region" description="Gly residues" evidence="1">
    <location>
        <begin position="713"/>
        <end position="743"/>
    </location>
</feature>
<keyword evidence="3" id="KW-0732">Signal</keyword>
<gene>
    <name evidence="5" type="ORF">DEJ50_26580</name>
</gene>
<keyword evidence="2" id="KW-1133">Transmembrane helix</keyword>
<feature type="domain" description="Right handed beta helix" evidence="4">
    <location>
        <begin position="192"/>
        <end position="319"/>
    </location>
</feature>
<dbReference type="SUPFAM" id="SSF51126">
    <property type="entry name" value="Pectin lyase-like"/>
    <property type="match status" value="1"/>
</dbReference>
<feature type="transmembrane region" description="Helical" evidence="2">
    <location>
        <begin position="622"/>
        <end position="643"/>
    </location>
</feature>
<keyword evidence="2" id="KW-0472">Membrane</keyword>
<dbReference type="EMBL" id="CP029190">
    <property type="protein sequence ID" value="QES50868.1"/>
    <property type="molecule type" value="Genomic_DNA"/>
</dbReference>
<feature type="chain" id="PRO_5025063161" description="Right handed beta helix domain-containing protein" evidence="3">
    <location>
        <begin position="34"/>
        <end position="773"/>
    </location>
</feature>
<dbReference type="InterPro" id="IPR011050">
    <property type="entry name" value="Pectin_lyase_fold/virulence"/>
</dbReference>
<organism evidence="5 6">
    <name type="scientific">Streptomyces venezuelae</name>
    <dbReference type="NCBI Taxonomy" id="54571"/>
    <lineage>
        <taxon>Bacteria</taxon>
        <taxon>Bacillati</taxon>
        <taxon>Actinomycetota</taxon>
        <taxon>Actinomycetes</taxon>
        <taxon>Kitasatosporales</taxon>
        <taxon>Streptomycetaceae</taxon>
        <taxon>Streptomyces</taxon>
    </lineage>
</organism>
<evidence type="ECO:0000313" key="6">
    <source>
        <dbReference type="Proteomes" id="UP000325211"/>
    </source>
</evidence>
<dbReference type="SMART" id="SM00710">
    <property type="entry name" value="PbH1"/>
    <property type="match status" value="3"/>
</dbReference>
<sequence>MSWTRRLPAVPAALLAALLALLTLLLAAPAAQAHEERPVTFPDGSGSVPEYRKAEPDLLVCKTDRAAFEKRIAGFPEELRQRNLALFARCEQSGFRHLQEAVDKVDRPGMNIAILPGLYEEEPSLPKPTGECAALKAPGSSFGYQILSYEQQVQCRHNQNLVAIMGKTNLQIEGTGASRLDVVIDAKYQKLNGLRADRSNGIYFRNFTAQRTTFNSLYVLAGDGFVIDDVLTRWNDEYGFLTFASDHGLYKNCESYGNGDSGIYLGSASNINEGRGYDVPRYSIEITGCRSHHNMVGYSGTAGDSVWVHDNEFDHNMGGASMDSAFPGHPGLPQNHAKFERNLIHDNNQDYYRHVADGTCAKPPIDRGYEQGVVCPQISMPPGTGIITAGGNWNIYENNWVYGHRRAAFFLSAVPAFIRGESAWSKQADTSHHNRYAGNILGKDKTGASRPNGMDVWWDGQGKGNCWQNGPDGSSPGTVPECGKARGDVSGSSHRLAGEPVKLVQLLVCSDYNVQARRLPAGCDWYGARGLERVETQAALAVAAVLLLVGGILWWRRLRGSRPATVASLLGLAGLALDVAGSTMSLTGTFVPALALLLLGLWWTGIGLALRPDRPWLARLTLLLGGLTLLDAFDKAVLMIPWIPLSPAWFRGLVAVVWVLWAVIASARPGPGRVSGTPGGPDEDPAGDRTPAPPGPTPALSAVATADPPPGGGPGTARGASPGGRAGRAGGGAADGAAGGPWGRGPVRGADGGPAGGPRFGGTPGDGPFGGAA</sequence>
<dbReference type="Pfam" id="PF13229">
    <property type="entry name" value="Beta_helix"/>
    <property type="match status" value="1"/>
</dbReference>
<feature type="transmembrane region" description="Helical" evidence="2">
    <location>
        <begin position="567"/>
        <end position="584"/>
    </location>
</feature>
<dbReference type="InterPro" id="IPR039448">
    <property type="entry name" value="Beta_helix"/>
</dbReference>
<name>A0A5P2D9W4_STRVZ</name>
<evidence type="ECO:0000256" key="1">
    <source>
        <dbReference type="SAM" id="MobiDB-lite"/>
    </source>
</evidence>
<keyword evidence="2" id="KW-0812">Transmembrane</keyword>
<dbReference type="InterPro" id="IPR006626">
    <property type="entry name" value="PbH1"/>
</dbReference>
<feature type="region of interest" description="Disordered" evidence="1">
    <location>
        <begin position="670"/>
        <end position="773"/>
    </location>
</feature>
<accession>A0A5P2D9W4</accession>
<proteinExistence type="predicted"/>
<feature type="signal peptide" evidence="3">
    <location>
        <begin position="1"/>
        <end position="33"/>
    </location>
</feature>
<dbReference type="AlphaFoldDB" id="A0A5P2D9W4"/>
<evidence type="ECO:0000256" key="3">
    <source>
        <dbReference type="SAM" id="SignalP"/>
    </source>
</evidence>
<feature type="transmembrane region" description="Helical" evidence="2">
    <location>
        <begin position="590"/>
        <end position="610"/>
    </location>
</feature>
<evidence type="ECO:0000259" key="4">
    <source>
        <dbReference type="Pfam" id="PF13229"/>
    </source>
</evidence>
<dbReference type="Proteomes" id="UP000325211">
    <property type="component" value="Chromosome"/>
</dbReference>
<feature type="transmembrane region" description="Helical" evidence="2">
    <location>
        <begin position="538"/>
        <end position="555"/>
    </location>
</feature>